<dbReference type="CDD" id="cd10917">
    <property type="entry name" value="CE4_NodB_like_6s_7s"/>
    <property type="match status" value="1"/>
</dbReference>
<comment type="caution">
    <text evidence="2">The sequence shown here is derived from an EMBL/GenBank/DDBJ whole genome shotgun (WGS) entry which is preliminary data.</text>
</comment>
<dbReference type="Pfam" id="PF01522">
    <property type="entry name" value="Polysacc_deac_1"/>
    <property type="match status" value="1"/>
</dbReference>
<proteinExistence type="predicted"/>
<dbReference type="RefSeq" id="WP_135478519.1">
    <property type="nucleotide sequence ID" value="NZ_SIJK02000020.1"/>
</dbReference>
<dbReference type="SUPFAM" id="SSF88713">
    <property type="entry name" value="Glycoside hydrolase/deacetylase"/>
    <property type="match status" value="1"/>
</dbReference>
<protein>
    <submittedName>
        <fullName evidence="2">Polysaccharide deacetylase family protein</fullName>
    </submittedName>
</protein>
<dbReference type="Gene3D" id="3.20.20.370">
    <property type="entry name" value="Glycoside hydrolase/deacetylase"/>
    <property type="match status" value="1"/>
</dbReference>
<dbReference type="Proteomes" id="UP001193081">
    <property type="component" value="Unassembled WGS sequence"/>
</dbReference>
<gene>
    <name evidence="2" type="ORF">EYB53_012485</name>
</gene>
<evidence type="ECO:0000259" key="1">
    <source>
        <dbReference type="PROSITE" id="PS51677"/>
    </source>
</evidence>
<feature type="domain" description="NodB homology" evidence="1">
    <location>
        <begin position="41"/>
        <end position="228"/>
    </location>
</feature>
<organism evidence="2 3">
    <name type="scientific">Candidatus Chloroploca mongolica</name>
    <dbReference type="NCBI Taxonomy" id="2528176"/>
    <lineage>
        <taxon>Bacteria</taxon>
        <taxon>Bacillati</taxon>
        <taxon>Chloroflexota</taxon>
        <taxon>Chloroflexia</taxon>
        <taxon>Chloroflexales</taxon>
        <taxon>Chloroflexineae</taxon>
        <taxon>Oscillochloridaceae</taxon>
        <taxon>Candidatus Chloroploca</taxon>
    </lineage>
</organism>
<evidence type="ECO:0000313" key="2">
    <source>
        <dbReference type="EMBL" id="MBP1466524.1"/>
    </source>
</evidence>
<dbReference type="PANTHER" id="PTHR10587">
    <property type="entry name" value="GLYCOSYL TRANSFERASE-RELATED"/>
    <property type="match status" value="1"/>
</dbReference>
<accession>A0ABS4DAT3</accession>
<evidence type="ECO:0000313" key="3">
    <source>
        <dbReference type="Proteomes" id="UP001193081"/>
    </source>
</evidence>
<dbReference type="InterPro" id="IPR002509">
    <property type="entry name" value="NODB_dom"/>
</dbReference>
<dbReference type="InterPro" id="IPR011330">
    <property type="entry name" value="Glyco_hydro/deAcase_b/a-brl"/>
</dbReference>
<dbReference type="InterPro" id="IPR050248">
    <property type="entry name" value="Polysacc_deacetylase_ArnD"/>
</dbReference>
<sequence>MSSLNPKQAAVKLFDTAGTKLLSPPATGFGYFVNHGPRDQRKVALTFDDGPSRPCTEQLIEAMDALEVKGTFFCLGMNVRYHPDLLLQMYQAGHVIGNHSGWHSRKTGLMPGSNISHITAGEEAIREVIGVRPRFYRPPWGWLTPWEGKRLTKAGYTIIGWDVYTLDWVIPEVDGMTLAHDAYHATQPGSIFCFHDAKPWEKIWEKRETTRAVRTLVPMLRDQGYEFVTVAELLKMPAYR</sequence>
<dbReference type="EMBL" id="SIJK02000020">
    <property type="protein sequence ID" value="MBP1466524.1"/>
    <property type="molecule type" value="Genomic_DNA"/>
</dbReference>
<name>A0ABS4DAT3_9CHLR</name>
<reference evidence="2 3" key="1">
    <citation type="submission" date="2021-03" db="EMBL/GenBank/DDBJ databases">
        <authorList>
            <person name="Grouzdev D.S."/>
        </authorList>
    </citation>
    <scope>NUCLEOTIDE SEQUENCE [LARGE SCALE GENOMIC DNA]</scope>
    <source>
        <strain evidence="2 3">M50-1</strain>
    </source>
</reference>
<keyword evidence="3" id="KW-1185">Reference proteome</keyword>
<dbReference type="PANTHER" id="PTHR10587:SF125">
    <property type="entry name" value="POLYSACCHARIDE DEACETYLASE YHEN-RELATED"/>
    <property type="match status" value="1"/>
</dbReference>
<dbReference type="PROSITE" id="PS51677">
    <property type="entry name" value="NODB"/>
    <property type="match status" value="1"/>
</dbReference>